<dbReference type="PANTHER" id="PTHR30537:SF3">
    <property type="entry name" value="TRANSCRIPTIONAL REGULATORY PROTEIN"/>
    <property type="match status" value="1"/>
</dbReference>
<dbReference type="InterPro" id="IPR058163">
    <property type="entry name" value="LysR-type_TF_proteobact-type"/>
</dbReference>
<evidence type="ECO:0000256" key="3">
    <source>
        <dbReference type="ARBA" id="ARBA00023125"/>
    </source>
</evidence>
<keyword evidence="7" id="KW-1185">Reference proteome</keyword>
<accession>A0ABW4NHG3</accession>
<proteinExistence type="inferred from homology"/>
<feature type="domain" description="HTH lysR-type" evidence="5">
    <location>
        <begin position="37"/>
        <end position="94"/>
    </location>
</feature>
<keyword evidence="2" id="KW-0805">Transcription regulation</keyword>
<evidence type="ECO:0000313" key="7">
    <source>
        <dbReference type="Proteomes" id="UP001597283"/>
    </source>
</evidence>
<organism evidence="6 7">
    <name type="scientific">Sphingomonas floccifaciens</name>
    <dbReference type="NCBI Taxonomy" id="1844115"/>
    <lineage>
        <taxon>Bacteria</taxon>
        <taxon>Pseudomonadati</taxon>
        <taxon>Pseudomonadota</taxon>
        <taxon>Alphaproteobacteria</taxon>
        <taxon>Sphingomonadales</taxon>
        <taxon>Sphingomonadaceae</taxon>
        <taxon>Sphingomonas</taxon>
    </lineage>
</organism>
<dbReference type="InterPro" id="IPR005119">
    <property type="entry name" value="LysR_subst-bd"/>
</dbReference>
<keyword evidence="4" id="KW-0804">Transcription</keyword>
<name>A0ABW4NHG3_9SPHN</name>
<dbReference type="Gene3D" id="3.40.190.290">
    <property type="match status" value="1"/>
</dbReference>
<dbReference type="Pfam" id="PF03466">
    <property type="entry name" value="LysR_substrate"/>
    <property type="match status" value="1"/>
</dbReference>
<protein>
    <submittedName>
        <fullName evidence="6">LysR family transcriptional regulator</fullName>
    </submittedName>
</protein>
<dbReference type="InterPro" id="IPR000847">
    <property type="entry name" value="LysR_HTH_N"/>
</dbReference>
<dbReference type="SUPFAM" id="SSF53850">
    <property type="entry name" value="Periplasmic binding protein-like II"/>
    <property type="match status" value="1"/>
</dbReference>
<dbReference type="EMBL" id="JBHUFC010000023">
    <property type="protein sequence ID" value="MFD1789587.1"/>
    <property type="molecule type" value="Genomic_DNA"/>
</dbReference>
<evidence type="ECO:0000313" key="6">
    <source>
        <dbReference type="EMBL" id="MFD1789587.1"/>
    </source>
</evidence>
<dbReference type="RefSeq" id="WP_380941635.1">
    <property type="nucleotide sequence ID" value="NZ_JBHUFC010000023.1"/>
</dbReference>
<reference evidence="7" key="1">
    <citation type="journal article" date="2019" name="Int. J. Syst. Evol. Microbiol.">
        <title>The Global Catalogue of Microorganisms (GCM) 10K type strain sequencing project: providing services to taxonomists for standard genome sequencing and annotation.</title>
        <authorList>
            <consortium name="The Broad Institute Genomics Platform"/>
            <consortium name="The Broad Institute Genome Sequencing Center for Infectious Disease"/>
            <person name="Wu L."/>
            <person name="Ma J."/>
        </authorList>
    </citation>
    <scope>NUCLEOTIDE SEQUENCE [LARGE SCALE GENOMIC DNA]</scope>
    <source>
        <strain evidence="7">Q85</strain>
    </source>
</reference>
<dbReference type="Pfam" id="PF00126">
    <property type="entry name" value="HTH_1"/>
    <property type="match status" value="1"/>
</dbReference>
<evidence type="ECO:0000256" key="1">
    <source>
        <dbReference type="ARBA" id="ARBA00009437"/>
    </source>
</evidence>
<evidence type="ECO:0000256" key="2">
    <source>
        <dbReference type="ARBA" id="ARBA00023015"/>
    </source>
</evidence>
<evidence type="ECO:0000259" key="5">
    <source>
        <dbReference type="PROSITE" id="PS50931"/>
    </source>
</evidence>
<evidence type="ECO:0000256" key="4">
    <source>
        <dbReference type="ARBA" id="ARBA00023163"/>
    </source>
</evidence>
<dbReference type="SUPFAM" id="SSF46785">
    <property type="entry name" value="Winged helix' DNA-binding domain"/>
    <property type="match status" value="1"/>
</dbReference>
<sequence length="332" mass="36962">MVRIASLLATTSLLLQRCRQAVYLQMPAAELQDDEMIPWTELQEFSVLAQVGQLSRAASRLGVDATTIGRRIRRLESRLGVTLFEHTRGGHVLTDAGERLFVHVEEMHRAAERIQDVPQNNGGLSGTIRLSVSEGFGTWFIANVLKQFHQAHPGTTIELVATSGFLSPSKRETDLAVMLARPRSGPVVARKLSSYRLRLYAAAGHPASSASFRSVADLQGQVLVGYIPDLLYAPELRYLDEIDPQLSATLRSSSINAQYRLIAAGAGIGVLPRFIGDADPALRPIIPDKQIERTFWLVTHRDTRELRRIRVFQDWLIAAVQERRQYFLGSDA</sequence>
<dbReference type="Proteomes" id="UP001597283">
    <property type="component" value="Unassembled WGS sequence"/>
</dbReference>
<gene>
    <name evidence="6" type="ORF">ACFSC3_18695</name>
</gene>
<dbReference type="PROSITE" id="PS50931">
    <property type="entry name" value="HTH_LYSR"/>
    <property type="match status" value="1"/>
</dbReference>
<dbReference type="PANTHER" id="PTHR30537">
    <property type="entry name" value="HTH-TYPE TRANSCRIPTIONAL REGULATOR"/>
    <property type="match status" value="1"/>
</dbReference>
<comment type="caution">
    <text evidence="6">The sequence shown here is derived from an EMBL/GenBank/DDBJ whole genome shotgun (WGS) entry which is preliminary data.</text>
</comment>
<keyword evidence="3" id="KW-0238">DNA-binding</keyword>
<dbReference type="Gene3D" id="1.10.10.10">
    <property type="entry name" value="Winged helix-like DNA-binding domain superfamily/Winged helix DNA-binding domain"/>
    <property type="match status" value="1"/>
</dbReference>
<dbReference type="InterPro" id="IPR036390">
    <property type="entry name" value="WH_DNA-bd_sf"/>
</dbReference>
<comment type="similarity">
    <text evidence="1">Belongs to the LysR transcriptional regulatory family.</text>
</comment>
<dbReference type="InterPro" id="IPR036388">
    <property type="entry name" value="WH-like_DNA-bd_sf"/>
</dbReference>